<proteinExistence type="predicted"/>
<comment type="caution">
    <text evidence="1">The sequence shown here is derived from an EMBL/GenBank/DDBJ whole genome shotgun (WGS) entry which is preliminary data.</text>
</comment>
<name>A0ACC2GQ69_DALPE</name>
<reference evidence="1" key="1">
    <citation type="submission" date="2021-05" db="EMBL/GenBank/DDBJ databases">
        <authorList>
            <person name="Pan Q."/>
            <person name="Jouanno E."/>
            <person name="Zahm M."/>
            <person name="Klopp C."/>
            <person name="Cabau C."/>
            <person name="Louis A."/>
            <person name="Berthelot C."/>
            <person name="Parey E."/>
            <person name="Roest Crollius H."/>
            <person name="Montfort J."/>
            <person name="Robinson-Rechavi M."/>
            <person name="Bouchez O."/>
            <person name="Lampietro C."/>
            <person name="Lopez Roques C."/>
            <person name="Donnadieu C."/>
            <person name="Postlethwait J."/>
            <person name="Bobe J."/>
            <person name="Dillon D."/>
            <person name="Chandos A."/>
            <person name="von Hippel F."/>
            <person name="Guiguen Y."/>
        </authorList>
    </citation>
    <scope>NUCLEOTIDE SEQUENCE</scope>
    <source>
        <strain evidence="1">YG-Jan2019</strain>
    </source>
</reference>
<dbReference type="EMBL" id="CM055737">
    <property type="protein sequence ID" value="KAJ8005603.1"/>
    <property type="molecule type" value="Genomic_DNA"/>
</dbReference>
<accession>A0ACC2GQ69</accession>
<dbReference type="Proteomes" id="UP001157502">
    <property type="component" value="Chromosome 10"/>
</dbReference>
<organism evidence="1 2">
    <name type="scientific">Dallia pectoralis</name>
    <name type="common">Alaska blackfish</name>
    <dbReference type="NCBI Taxonomy" id="75939"/>
    <lineage>
        <taxon>Eukaryota</taxon>
        <taxon>Metazoa</taxon>
        <taxon>Chordata</taxon>
        <taxon>Craniata</taxon>
        <taxon>Vertebrata</taxon>
        <taxon>Euteleostomi</taxon>
        <taxon>Actinopterygii</taxon>
        <taxon>Neopterygii</taxon>
        <taxon>Teleostei</taxon>
        <taxon>Protacanthopterygii</taxon>
        <taxon>Esociformes</taxon>
        <taxon>Umbridae</taxon>
        <taxon>Dallia</taxon>
    </lineage>
</organism>
<evidence type="ECO:0000313" key="2">
    <source>
        <dbReference type="Proteomes" id="UP001157502"/>
    </source>
</evidence>
<gene>
    <name evidence="1" type="ORF">DPEC_G00119650</name>
</gene>
<sequence length="94" mass="10515">MAPRLAALLLVVTVCLGYTQAFSDLPLDCCLVVTDMPFPRSFKVVAHLLQTTDRGCDIDATVFITKTGMRLCTPHPKDSAWVAKYIKRMEKVRN</sequence>
<evidence type="ECO:0000313" key="1">
    <source>
        <dbReference type="EMBL" id="KAJ8005603.1"/>
    </source>
</evidence>
<keyword evidence="2" id="KW-1185">Reference proteome</keyword>
<protein>
    <submittedName>
        <fullName evidence="1">Uncharacterized protein</fullName>
    </submittedName>
</protein>